<dbReference type="RefSeq" id="WP_068137682.1">
    <property type="nucleotide sequence ID" value="NZ_CP042914.1"/>
</dbReference>
<dbReference type="EMBL" id="CP042914">
    <property type="protein sequence ID" value="QEG42685.1"/>
    <property type="molecule type" value="Genomic_DNA"/>
</dbReference>
<keyword evidence="3" id="KW-1185">Reference proteome</keyword>
<dbReference type="NCBIfam" id="TIGR02532">
    <property type="entry name" value="IV_pilin_GFxxxE"/>
    <property type="match status" value="1"/>
</dbReference>
<dbReference type="Pfam" id="PF07963">
    <property type="entry name" value="N_methyl"/>
    <property type="match status" value="1"/>
</dbReference>
<evidence type="ECO:0000313" key="2">
    <source>
        <dbReference type="EMBL" id="QEG42685.1"/>
    </source>
</evidence>
<evidence type="ECO:0000313" key="3">
    <source>
        <dbReference type="Proteomes" id="UP000325286"/>
    </source>
</evidence>
<dbReference type="PANTHER" id="PTHR30093">
    <property type="entry name" value="GENERAL SECRETION PATHWAY PROTEIN G"/>
    <property type="match status" value="1"/>
</dbReference>
<dbReference type="InterPro" id="IPR027558">
    <property type="entry name" value="Pre_pil_HX9DG_C"/>
</dbReference>
<name>A0A5B9QZ45_9BACT</name>
<dbReference type="SUPFAM" id="SSF54523">
    <property type="entry name" value="Pili subunits"/>
    <property type="match status" value="1"/>
</dbReference>
<dbReference type="InterPro" id="IPR045584">
    <property type="entry name" value="Pilin-like"/>
</dbReference>
<dbReference type="PANTHER" id="PTHR30093:SF2">
    <property type="entry name" value="TYPE II SECRETION SYSTEM PROTEIN H"/>
    <property type="match status" value="1"/>
</dbReference>
<protein>
    <recommendedName>
        <fullName evidence="1">DUF1559 domain-containing protein</fullName>
    </recommendedName>
</protein>
<dbReference type="PROSITE" id="PS00409">
    <property type="entry name" value="PROKAR_NTER_METHYL"/>
    <property type="match status" value="1"/>
</dbReference>
<reference evidence="2 3" key="1">
    <citation type="submission" date="2019-08" db="EMBL/GenBank/DDBJ databases">
        <title>Deep-cultivation of Planctomycetes and their phenomic and genomic characterization uncovers novel biology.</title>
        <authorList>
            <person name="Wiegand S."/>
            <person name="Jogler M."/>
            <person name="Boedeker C."/>
            <person name="Pinto D."/>
            <person name="Vollmers J."/>
            <person name="Rivas-Marin E."/>
            <person name="Kohn T."/>
            <person name="Peeters S.H."/>
            <person name="Heuer A."/>
            <person name="Rast P."/>
            <person name="Oberbeckmann S."/>
            <person name="Bunk B."/>
            <person name="Jeske O."/>
            <person name="Meyerdierks A."/>
            <person name="Storesund J.E."/>
            <person name="Kallscheuer N."/>
            <person name="Luecker S."/>
            <person name="Lage O.M."/>
            <person name="Pohl T."/>
            <person name="Merkel B.J."/>
            <person name="Hornburger P."/>
            <person name="Mueller R.-W."/>
            <person name="Bruemmer F."/>
            <person name="Labrenz M."/>
            <person name="Spormann A.M."/>
            <person name="Op den Camp H."/>
            <person name="Overmann J."/>
            <person name="Amann R."/>
            <person name="Jetten M.S.M."/>
            <person name="Mascher T."/>
            <person name="Medema M.H."/>
            <person name="Devos D.P."/>
            <person name="Kaster A.-K."/>
            <person name="Ovreas L."/>
            <person name="Rohde M."/>
            <person name="Galperin M.Y."/>
            <person name="Jogler C."/>
        </authorList>
    </citation>
    <scope>NUCLEOTIDE SEQUENCE [LARGE SCALE GENOMIC DNA]</scope>
    <source>
        <strain evidence="2 3">UC8</strain>
    </source>
</reference>
<dbReference type="OrthoDB" id="269301at2"/>
<dbReference type="InterPro" id="IPR012902">
    <property type="entry name" value="N_methyl_site"/>
</dbReference>
<sequence>MMNHARKVPGGFTLVELLVVIAIIGVLVGLLLPAVQAAREAARRMSCSNNVKQISLAMHNYHDTYGSFCPGNTAWNGRQTASTRIAGTPENNGAWYNGMYGWPALILHFSEGSALYESIDFNQLPGTEERGDTWFNEFGPEPNAPAINMTAAANMPEMFRCPSTPTLGPDNGFKDYSGNAGNAPSSCCPERANRSNGLFHKNSDVRMRDITDGTSNTFMILEQSNYVPGISRATNPFIWVNHQSQGLSMSNQGSRSFQPNIAIGNVTGRYARSMHPGGLMVSMADGSVRFVAETVSQAVWRGTFTRNGDEVITLE</sequence>
<dbReference type="Proteomes" id="UP000325286">
    <property type="component" value="Chromosome"/>
</dbReference>
<evidence type="ECO:0000259" key="1">
    <source>
        <dbReference type="Pfam" id="PF07596"/>
    </source>
</evidence>
<dbReference type="InterPro" id="IPR011453">
    <property type="entry name" value="DUF1559"/>
</dbReference>
<dbReference type="AlphaFoldDB" id="A0A5B9QZ45"/>
<accession>A0A5B9QZ45</accession>
<dbReference type="Pfam" id="PF07596">
    <property type="entry name" value="SBP_bac_10"/>
    <property type="match status" value="1"/>
</dbReference>
<gene>
    <name evidence="2" type="ORF">UC8_47270</name>
</gene>
<feature type="domain" description="DUF1559" evidence="1">
    <location>
        <begin position="36"/>
        <end position="296"/>
    </location>
</feature>
<dbReference type="NCBIfam" id="TIGR04294">
    <property type="entry name" value="pre_pil_HX9DG"/>
    <property type="match status" value="1"/>
</dbReference>
<dbReference type="Gene3D" id="3.30.700.10">
    <property type="entry name" value="Glycoprotein, Type 4 Pilin"/>
    <property type="match status" value="1"/>
</dbReference>
<organism evidence="2 3">
    <name type="scientific">Roseimaritima ulvae</name>
    <dbReference type="NCBI Taxonomy" id="980254"/>
    <lineage>
        <taxon>Bacteria</taxon>
        <taxon>Pseudomonadati</taxon>
        <taxon>Planctomycetota</taxon>
        <taxon>Planctomycetia</taxon>
        <taxon>Pirellulales</taxon>
        <taxon>Pirellulaceae</taxon>
        <taxon>Roseimaritima</taxon>
    </lineage>
</organism>
<proteinExistence type="predicted"/>
<dbReference type="KEGG" id="rul:UC8_47270"/>